<keyword evidence="4" id="KW-0809">Transit peptide</keyword>
<reference evidence="7" key="1">
    <citation type="submission" date="2022-01" db="EMBL/GenBank/DDBJ databases">
        <authorList>
            <person name="King R."/>
        </authorList>
    </citation>
    <scope>NUCLEOTIDE SEQUENCE</scope>
</reference>
<proteinExistence type="inferred from homology"/>
<evidence type="ECO:0000256" key="6">
    <source>
        <dbReference type="ARBA" id="ARBA00023136"/>
    </source>
</evidence>
<dbReference type="GO" id="GO:0005743">
    <property type="term" value="C:mitochondrial inner membrane"/>
    <property type="evidence" value="ECO:0007669"/>
    <property type="project" value="UniProtKB-SubCell"/>
</dbReference>
<dbReference type="AlphaFoldDB" id="A0A9N9RPZ0"/>
<evidence type="ECO:0000256" key="5">
    <source>
        <dbReference type="ARBA" id="ARBA00023128"/>
    </source>
</evidence>
<gene>
    <name evidence="7" type="ORF">CHIRRI_LOCUS3245</name>
</gene>
<dbReference type="PANTHER" id="PTHR31107:SF2">
    <property type="entry name" value="CYTOCHROME C OXIDASE ASSEMBLY FACTOR 8"/>
    <property type="match status" value="1"/>
</dbReference>
<dbReference type="PANTHER" id="PTHR31107">
    <property type="entry name" value="APOPTOGENIC PROTEIN 1, MITOCHONDRIAL"/>
    <property type="match status" value="1"/>
</dbReference>
<evidence type="ECO:0000256" key="4">
    <source>
        <dbReference type="ARBA" id="ARBA00022946"/>
    </source>
</evidence>
<sequence length="164" mass="19547">MLKLLNSYRKCIINKNISPALCYSSHAPEKGFNNKPNVSEIKADYIGPPDESSNIRPILRYAPDDETHLQKKLRLKRIDAEQFVSGFWKNHNKRFFTEKSNFIAERQGDKELNADEMSEFYKKFLDKNWESHFYFNIMWYMKNFELLYLALLVNVQKGIRKIKN</sequence>
<organism evidence="7 8">
    <name type="scientific">Chironomus riparius</name>
    <dbReference type="NCBI Taxonomy" id="315576"/>
    <lineage>
        <taxon>Eukaryota</taxon>
        <taxon>Metazoa</taxon>
        <taxon>Ecdysozoa</taxon>
        <taxon>Arthropoda</taxon>
        <taxon>Hexapoda</taxon>
        <taxon>Insecta</taxon>
        <taxon>Pterygota</taxon>
        <taxon>Neoptera</taxon>
        <taxon>Endopterygota</taxon>
        <taxon>Diptera</taxon>
        <taxon>Nematocera</taxon>
        <taxon>Chironomoidea</taxon>
        <taxon>Chironomidae</taxon>
        <taxon>Chironominae</taxon>
        <taxon>Chironomus</taxon>
    </lineage>
</organism>
<dbReference type="Proteomes" id="UP001153620">
    <property type="component" value="Chromosome 1"/>
</dbReference>
<evidence type="ECO:0000256" key="3">
    <source>
        <dbReference type="ARBA" id="ARBA00022792"/>
    </source>
</evidence>
<keyword evidence="8" id="KW-1185">Reference proteome</keyword>
<name>A0A9N9RPZ0_9DIPT</name>
<keyword evidence="5" id="KW-0496">Mitochondrion</keyword>
<dbReference type="Pfam" id="PF10231">
    <property type="entry name" value="COA8"/>
    <property type="match status" value="1"/>
</dbReference>
<keyword evidence="6" id="KW-0472">Membrane</keyword>
<dbReference type="GO" id="GO:0097193">
    <property type="term" value="P:intrinsic apoptotic signaling pathway"/>
    <property type="evidence" value="ECO:0007669"/>
    <property type="project" value="InterPro"/>
</dbReference>
<keyword evidence="3" id="KW-0999">Mitochondrion inner membrane</keyword>
<evidence type="ECO:0000313" key="8">
    <source>
        <dbReference type="Proteomes" id="UP001153620"/>
    </source>
</evidence>
<protein>
    <submittedName>
        <fullName evidence="7">Uncharacterized protein</fullName>
    </submittedName>
</protein>
<dbReference type="InterPro" id="IPR018796">
    <property type="entry name" value="COA8"/>
</dbReference>
<evidence type="ECO:0000313" key="7">
    <source>
        <dbReference type="EMBL" id="CAG9800296.1"/>
    </source>
</evidence>
<accession>A0A9N9RPZ0</accession>
<comment type="similarity">
    <text evidence="2">Belongs to the COA8 family.</text>
</comment>
<reference evidence="7" key="2">
    <citation type="submission" date="2022-10" db="EMBL/GenBank/DDBJ databases">
        <authorList>
            <consortium name="ENA_rothamsted_submissions"/>
            <consortium name="culmorum"/>
            <person name="King R."/>
        </authorList>
    </citation>
    <scope>NUCLEOTIDE SEQUENCE</scope>
</reference>
<comment type="subcellular location">
    <subcellularLocation>
        <location evidence="1">Mitochondrion inner membrane</location>
        <topology evidence="1">Peripheral membrane protein</topology>
        <orientation evidence="1">Matrix side</orientation>
    </subcellularLocation>
</comment>
<evidence type="ECO:0000256" key="1">
    <source>
        <dbReference type="ARBA" id="ARBA00004443"/>
    </source>
</evidence>
<dbReference type="OrthoDB" id="6246201at2759"/>
<dbReference type="EMBL" id="OU895877">
    <property type="protein sequence ID" value="CAG9800296.1"/>
    <property type="molecule type" value="Genomic_DNA"/>
</dbReference>
<evidence type="ECO:0000256" key="2">
    <source>
        <dbReference type="ARBA" id="ARBA00005453"/>
    </source>
</evidence>